<proteinExistence type="predicted"/>
<evidence type="ECO:0000313" key="2">
    <source>
        <dbReference type="Proteomes" id="UP000016932"/>
    </source>
</evidence>
<sequence>MERPPLAEFRWPPADDVCVRACVRMGGSLTHARARSEGLSMVDAIASQSASEALTDARSVNQRGIAVFHPSPQVLLCISRDTLLLATPTPTRSEAVNRHPLSPAGVRGRQDTVSSALDLTSLLTRKTLGKKGEEERFFFGIVFGSLRPYFTSPCDRDLSANAKPILKKINHAVSIIMLLAPCATHNAPGKCKSRSCKAIQESRRLLIDSSLS</sequence>
<gene>
    <name evidence="1" type="ORF">MYCFIDRAFT_170231</name>
</gene>
<evidence type="ECO:0000313" key="1">
    <source>
        <dbReference type="EMBL" id="EME88636.1"/>
    </source>
</evidence>
<dbReference type="Proteomes" id="UP000016932">
    <property type="component" value="Unassembled WGS sequence"/>
</dbReference>
<dbReference type="HOGENOM" id="CLU_1300182_0_0_1"/>
<protein>
    <submittedName>
        <fullName evidence="1">Uncharacterized protein</fullName>
    </submittedName>
</protein>
<name>N1QA49_PSEFD</name>
<organism evidence="1 2">
    <name type="scientific">Pseudocercospora fijiensis (strain CIRAD86)</name>
    <name type="common">Black leaf streak disease fungus</name>
    <name type="synonym">Mycosphaerella fijiensis</name>
    <dbReference type="NCBI Taxonomy" id="383855"/>
    <lineage>
        <taxon>Eukaryota</taxon>
        <taxon>Fungi</taxon>
        <taxon>Dikarya</taxon>
        <taxon>Ascomycota</taxon>
        <taxon>Pezizomycotina</taxon>
        <taxon>Dothideomycetes</taxon>
        <taxon>Dothideomycetidae</taxon>
        <taxon>Mycosphaerellales</taxon>
        <taxon>Mycosphaerellaceae</taxon>
        <taxon>Pseudocercospora</taxon>
    </lineage>
</organism>
<dbReference type="VEuPathDB" id="FungiDB:MYCFIDRAFT_170231"/>
<dbReference type="KEGG" id="pfj:MYCFIDRAFT_170231"/>
<dbReference type="EMBL" id="KB446555">
    <property type="protein sequence ID" value="EME88636.1"/>
    <property type="molecule type" value="Genomic_DNA"/>
</dbReference>
<dbReference type="AlphaFoldDB" id="N1QA49"/>
<dbReference type="GeneID" id="19332463"/>
<dbReference type="RefSeq" id="XP_007921594.1">
    <property type="nucleotide sequence ID" value="XM_007923403.1"/>
</dbReference>
<reference evidence="1 2" key="1">
    <citation type="journal article" date="2012" name="PLoS Pathog.">
        <title>Diverse lifestyles and strategies of plant pathogenesis encoded in the genomes of eighteen Dothideomycetes fungi.</title>
        <authorList>
            <person name="Ohm R.A."/>
            <person name="Feau N."/>
            <person name="Henrissat B."/>
            <person name="Schoch C.L."/>
            <person name="Horwitz B.A."/>
            <person name="Barry K.W."/>
            <person name="Condon B.J."/>
            <person name="Copeland A.C."/>
            <person name="Dhillon B."/>
            <person name="Glaser F."/>
            <person name="Hesse C.N."/>
            <person name="Kosti I."/>
            <person name="LaButti K."/>
            <person name="Lindquist E.A."/>
            <person name="Lucas S."/>
            <person name="Salamov A.A."/>
            <person name="Bradshaw R.E."/>
            <person name="Ciuffetti L."/>
            <person name="Hamelin R.C."/>
            <person name="Kema G.H.J."/>
            <person name="Lawrence C."/>
            <person name="Scott J.A."/>
            <person name="Spatafora J.W."/>
            <person name="Turgeon B.G."/>
            <person name="de Wit P.J.G.M."/>
            <person name="Zhong S."/>
            <person name="Goodwin S.B."/>
            <person name="Grigoriev I.V."/>
        </authorList>
    </citation>
    <scope>NUCLEOTIDE SEQUENCE [LARGE SCALE GENOMIC DNA]</scope>
    <source>
        <strain evidence="1 2">CIRAD86</strain>
    </source>
</reference>
<accession>N1QA49</accession>
<keyword evidence="2" id="KW-1185">Reference proteome</keyword>